<dbReference type="GO" id="GO:0061685">
    <property type="term" value="F:diphthine methylesterase activity"/>
    <property type="evidence" value="ECO:0007669"/>
    <property type="project" value="UniProtKB-EC"/>
</dbReference>
<evidence type="ECO:0000256" key="4">
    <source>
        <dbReference type="ARBA" id="ARBA00022801"/>
    </source>
</evidence>
<keyword evidence="4" id="KW-0378">Hydrolase</keyword>
<evidence type="ECO:0000256" key="3">
    <source>
        <dbReference type="ARBA" id="ARBA00022737"/>
    </source>
</evidence>
<comment type="catalytic activity">
    <reaction evidence="7">
        <text>diphthine methyl ester-[translation elongation factor 2] + H2O = diphthine-[translation elongation factor 2] + methanol + H(+)</text>
        <dbReference type="Rhea" id="RHEA:42656"/>
        <dbReference type="Rhea" id="RHEA-COMP:10172"/>
        <dbReference type="Rhea" id="RHEA-COMP:10173"/>
        <dbReference type="ChEBI" id="CHEBI:15377"/>
        <dbReference type="ChEBI" id="CHEBI:15378"/>
        <dbReference type="ChEBI" id="CHEBI:17790"/>
        <dbReference type="ChEBI" id="CHEBI:79005"/>
        <dbReference type="ChEBI" id="CHEBI:82696"/>
        <dbReference type="EC" id="3.1.1.97"/>
    </reaction>
</comment>
<dbReference type="STRING" id="984487.A0A1E4SR66"/>
<dbReference type="InterPro" id="IPR052415">
    <property type="entry name" value="Diphthine_MTase"/>
</dbReference>
<comment type="pathway">
    <text evidence="1">Protein modification; peptidyl-diphthamide biosynthesis.</text>
</comment>
<evidence type="ECO:0000256" key="7">
    <source>
        <dbReference type="ARBA" id="ARBA00047551"/>
    </source>
</evidence>
<evidence type="ECO:0000256" key="2">
    <source>
        <dbReference type="ARBA" id="ARBA00022574"/>
    </source>
</evidence>
<dbReference type="Proteomes" id="UP000094285">
    <property type="component" value="Unassembled WGS sequence"/>
</dbReference>
<dbReference type="EMBL" id="KV453909">
    <property type="protein sequence ID" value="ODV81994.1"/>
    <property type="molecule type" value="Genomic_DNA"/>
</dbReference>
<dbReference type="EC" id="3.1.1.97" evidence="6"/>
<evidence type="ECO:0000256" key="1">
    <source>
        <dbReference type="ARBA" id="ARBA00005156"/>
    </source>
</evidence>
<name>A0A1E4SR66_9ASCO</name>
<evidence type="ECO:0000256" key="6">
    <source>
        <dbReference type="ARBA" id="ARBA00039131"/>
    </source>
</evidence>
<proteinExistence type="inferred from homology"/>
<dbReference type="SUPFAM" id="SSF50978">
    <property type="entry name" value="WD40 repeat-like"/>
    <property type="match status" value="1"/>
</dbReference>
<dbReference type="InterPro" id="IPR001680">
    <property type="entry name" value="WD40_rpt"/>
</dbReference>
<dbReference type="GO" id="GO:0017183">
    <property type="term" value="P:protein histidyl modification to diphthamide"/>
    <property type="evidence" value="ECO:0007669"/>
    <property type="project" value="EnsemblFungi"/>
</dbReference>
<keyword evidence="2" id="KW-0853">WD repeat</keyword>
<evidence type="ECO:0000256" key="5">
    <source>
        <dbReference type="ARBA" id="ARBA00038092"/>
    </source>
</evidence>
<gene>
    <name evidence="8" type="ORF">CANTADRAFT_131504</name>
</gene>
<dbReference type="InterPro" id="IPR036322">
    <property type="entry name" value="WD40_repeat_dom_sf"/>
</dbReference>
<dbReference type="GeneID" id="30980385"/>
<dbReference type="RefSeq" id="XP_020067116.1">
    <property type="nucleotide sequence ID" value="XM_020206248.1"/>
</dbReference>
<protein>
    <recommendedName>
        <fullName evidence="6">methylated diphthine methylhydrolase</fullName>
        <ecNumber evidence="6">3.1.1.97</ecNumber>
    </recommendedName>
</protein>
<dbReference type="Gene3D" id="2.130.10.10">
    <property type="entry name" value="YVTN repeat-like/Quinoprotein amine dehydrogenase"/>
    <property type="match status" value="2"/>
</dbReference>
<evidence type="ECO:0000313" key="9">
    <source>
        <dbReference type="Proteomes" id="UP000094285"/>
    </source>
</evidence>
<sequence>MRITTHTELPPCCVCVHADNSTVFLGTYKLEDDGTRHGSIDVMRLDGETLTLTSRYPTESAVLDIKFSPFDTRMLVSAHSTGLIRVWRYKDSELVVEQDLQLFDTETLVTSLFFSPSQEGKLLATLTSGESGIVDLRTGTYEPFPTNHDLECWTGSFGESGELAHVTYTGGDDGKVIAHDLRTNDKIWATTMRQHEAGVVSILSSGPQWNLQNPHQLWTGSYDDNLRIFDLRLMDKLNPSLLPGYIPRVAKQENLGGGVWRLIPSPVENDDTLLACCMYDGARIIDVKQDDDFEVTKYFKGAHESMCYGGSWGVSGEFVVTCSFYDKVVEVWEPTKVN</sequence>
<evidence type="ECO:0000313" key="8">
    <source>
        <dbReference type="EMBL" id="ODV81994.1"/>
    </source>
</evidence>
<accession>A0A1E4SR66</accession>
<keyword evidence="9" id="KW-1185">Reference proteome</keyword>
<comment type="similarity">
    <text evidence="5">Belongs to the DPH7 family.</text>
</comment>
<dbReference type="AlphaFoldDB" id="A0A1E4SR66"/>
<dbReference type="SMART" id="SM00320">
    <property type="entry name" value="WD40"/>
    <property type="match status" value="3"/>
</dbReference>
<dbReference type="PANTHER" id="PTHR46042:SF1">
    <property type="entry name" value="DIPHTHINE METHYLTRANSFERASE"/>
    <property type="match status" value="1"/>
</dbReference>
<dbReference type="InterPro" id="IPR015943">
    <property type="entry name" value="WD40/YVTN_repeat-like_dom_sf"/>
</dbReference>
<reference evidence="9" key="1">
    <citation type="submission" date="2016-05" db="EMBL/GenBank/DDBJ databases">
        <title>Comparative genomics of biotechnologically important yeasts.</title>
        <authorList>
            <consortium name="DOE Joint Genome Institute"/>
            <person name="Riley R."/>
            <person name="Haridas S."/>
            <person name="Wolfe K.H."/>
            <person name="Lopes M.R."/>
            <person name="Hittinger C.T."/>
            <person name="Goker M."/>
            <person name="Salamov A."/>
            <person name="Wisecaver J."/>
            <person name="Long T.M."/>
            <person name="Aerts A.L."/>
            <person name="Barry K."/>
            <person name="Choi C."/>
            <person name="Clum A."/>
            <person name="Coughlan A.Y."/>
            <person name="Deshpande S."/>
            <person name="Douglass A.P."/>
            <person name="Hanson S.J."/>
            <person name="Klenk H.-P."/>
            <person name="Labutti K."/>
            <person name="Lapidus A."/>
            <person name="Lindquist E."/>
            <person name="Lipzen A."/>
            <person name="Meier-Kolthoff J.P."/>
            <person name="Ohm R.A."/>
            <person name="Otillar R.P."/>
            <person name="Pangilinan J."/>
            <person name="Peng Y."/>
            <person name="Rokas A."/>
            <person name="Rosa C.A."/>
            <person name="Scheuner C."/>
            <person name="Sibirny A.A."/>
            <person name="Slot J.C."/>
            <person name="Stielow J.B."/>
            <person name="Sun H."/>
            <person name="Kurtzman C.P."/>
            <person name="Blackwell M."/>
            <person name="Grigoriev I.V."/>
            <person name="Jeffries T.W."/>
        </authorList>
    </citation>
    <scope>NUCLEOTIDE SEQUENCE [LARGE SCALE GENOMIC DNA]</scope>
    <source>
        <strain evidence="9">NRRL Y-17324</strain>
    </source>
</reference>
<keyword evidence="3" id="KW-0677">Repeat</keyword>
<dbReference type="GO" id="GO:0032456">
    <property type="term" value="P:endocytic recycling"/>
    <property type="evidence" value="ECO:0007669"/>
    <property type="project" value="EnsemblFungi"/>
</dbReference>
<dbReference type="PANTHER" id="PTHR46042">
    <property type="entry name" value="DIPHTHINE METHYLTRANSFERASE"/>
    <property type="match status" value="1"/>
</dbReference>
<organism evidence="8 9">
    <name type="scientific">Suhomyces tanzawaensis NRRL Y-17324</name>
    <dbReference type="NCBI Taxonomy" id="984487"/>
    <lineage>
        <taxon>Eukaryota</taxon>
        <taxon>Fungi</taxon>
        <taxon>Dikarya</taxon>
        <taxon>Ascomycota</taxon>
        <taxon>Saccharomycotina</taxon>
        <taxon>Pichiomycetes</taxon>
        <taxon>Debaryomycetaceae</taxon>
        <taxon>Suhomyces</taxon>
    </lineage>
</organism>
<dbReference type="OrthoDB" id="1930760at2759"/>
<dbReference type="GO" id="GO:0005768">
    <property type="term" value="C:endosome"/>
    <property type="evidence" value="ECO:0007669"/>
    <property type="project" value="EnsemblFungi"/>
</dbReference>